<dbReference type="InterPro" id="IPR038379">
    <property type="entry name" value="SecE_sf"/>
</dbReference>
<dbReference type="GO" id="GO:0065002">
    <property type="term" value="P:intracellular protein transmembrane transport"/>
    <property type="evidence" value="ECO:0007669"/>
    <property type="project" value="UniProtKB-UniRule"/>
</dbReference>
<dbReference type="NCBIfam" id="TIGR00964">
    <property type="entry name" value="secE_bact"/>
    <property type="match status" value="1"/>
</dbReference>
<keyword evidence="7 8" id="KW-0472">Membrane</keyword>
<evidence type="ECO:0000256" key="4">
    <source>
        <dbReference type="ARBA" id="ARBA00022927"/>
    </source>
</evidence>
<evidence type="ECO:0000256" key="1">
    <source>
        <dbReference type="ARBA" id="ARBA00004370"/>
    </source>
</evidence>
<name>A0A3A8J057_9BACT</name>
<keyword evidence="3 8" id="KW-0812">Transmembrane</keyword>
<proteinExistence type="inferred from homology"/>
<dbReference type="AlphaFoldDB" id="A0A3A8J057"/>
<keyword evidence="10" id="KW-1185">Reference proteome</keyword>
<dbReference type="GO" id="GO:0005886">
    <property type="term" value="C:plasma membrane"/>
    <property type="evidence" value="ECO:0007669"/>
    <property type="project" value="UniProtKB-UniRule"/>
</dbReference>
<comment type="function">
    <text evidence="8">Essential subunit of the Sec protein translocation channel SecYEG. Clamps together the 2 halves of SecY. May contact the channel plug during translocation.</text>
</comment>
<evidence type="ECO:0000256" key="7">
    <source>
        <dbReference type="ARBA" id="ARBA00023136"/>
    </source>
</evidence>
<feature type="transmembrane region" description="Helical" evidence="8">
    <location>
        <begin position="113"/>
        <end position="136"/>
    </location>
</feature>
<evidence type="ECO:0000256" key="8">
    <source>
        <dbReference type="HAMAP-Rule" id="MF_00422"/>
    </source>
</evidence>
<comment type="subcellular location">
    <subcellularLocation>
        <location evidence="1">Membrane</location>
    </subcellularLocation>
</comment>
<keyword evidence="4 8" id="KW-0653">Protein transport</keyword>
<evidence type="ECO:0000256" key="5">
    <source>
        <dbReference type="ARBA" id="ARBA00022989"/>
    </source>
</evidence>
<dbReference type="GO" id="GO:0006605">
    <property type="term" value="P:protein targeting"/>
    <property type="evidence" value="ECO:0007669"/>
    <property type="project" value="UniProtKB-UniRule"/>
</dbReference>
<keyword evidence="8" id="KW-1003">Cell membrane</keyword>
<gene>
    <name evidence="8 9" type="primary">secE</name>
    <name evidence="9" type="ORF">D7V88_13230</name>
</gene>
<dbReference type="GO" id="GO:0043952">
    <property type="term" value="P:protein transport by the Sec complex"/>
    <property type="evidence" value="ECO:0007669"/>
    <property type="project" value="UniProtKB-UniRule"/>
</dbReference>
<dbReference type="GO" id="GO:0009306">
    <property type="term" value="P:protein secretion"/>
    <property type="evidence" value="ECO:0007669"/>
    <property type="project" value="UniProtKB-UniRule"/>
</dbReference>
<comment type="caution">
    <text evidence="8">Lacks conserved residue(s) required for the propagation of feature annotation.</text>
</comment>
<comment type="similarity">
    <text evidence="8">Belongs to the SecE/SEC61-gamma family.</text>
</comment>
<evidence type="ECO:0000313" key="10">
    <source>
        <dbReference type="Proteomes" id="UP000268094"/>
    </source>
</evidence>
<keyword evidence="5 8" id="KW-1133">Transmembrane helix</keyword>
<evidence type="ECO:0000256" key="6">
    <source>
        <dbReference type="ARBA" id="ARBA00023010"/>
    </source>
</evidence>
<comment type="subunit">
    <text evidence="8">Component of the Sec protein translocase complex. Heterotrimer consisting of SecY, SecE and SecG subunits. The heterotrimers can form oligomers, although 1 heterotrimer is thought to be able to translocate proteins. Interacts with the ribosome. Interacts with SecDF, and other proteins may be involved. Interacts with SecA.</text>
</comment>
<dbReference type="Pfam" id="PF00584">
    <property type="entry name" value="SecE"/>
    <property type="match status" value="1"/>
</dbReference>
<organism evidence="9 10">
    <name type="scientific">Corallococcus terminator</name>
    <dbReference type="NCBI Taxonomy" id="2316733"/>
    <lineage>
        <taxon>Bacteria</taxon>
        <taxon>Pseudomonadati</taxon>
        <taxon>Myxococcota</taxon>
        <taxon>Myxococcia</taxon>
        <taxon>Myxococcales</taxon>
        <taxon>Cystobacterineae</taxon>
        <taxon>Myxococcaceae</taxon>
        <taxon>Corallococcus</taxon>
    </lineage>
</organism>
<dbReference type="InterPro" id="IPR001901">
    <property type="entry name" value="Translocase_SecE/Sec61-g"/>
</dbReference>
<comment type="caution">
    <text evidence="9">The sequence shown here is derived from an EMBL/GenBank/DDBJ whole genome shotgun (WGS) entry which is preliminary data.</text>
</comment>
<feature type="transmembrane region" description="Helical" evidence="8">
    <location>
        <begin position="61"/>
        <end position="81"/>
    </location>
</feature>
<dbReference type="Proteomes" id="UP000268094">
    <property type="component" value="Unassembled WGS sequence"/>
</dbReference>
<evidence type="ECO:0000313" key="9">
    <source>
        <dbReference type="EMBL" id="RKG89042.1"/>
    </source>
</evidence>
<dbReference type="Gene3D" id="1.20.5.1030">
    <property type="entry name" value="Preprotein translocase secy subunit"/>
    <property type="match status" value="1"/>
</dbReference>
<keyword evidence="6 8" id="KW-0811">Translocation</keyword>
<sequence>MATATEASQQANRSGIDPKRLVVIFYLVAGIVLALFLEHVFGLLWSRFGWSDVELFEGLGWRVSTLVGYGVALGLVLAAYFHPRTHALSIDVASELMKVTWPTWSETRASTMAVVVASLVAAVLLFCIDTVAYNLMVEWLPALWGKL</sequence>
<evidence type="ECO:0000256" key="3">
    <source>
        <dbReference type="ARBA" id="ARBA00022692"/>
    </source>
</evidence>
<keyword evidence="2 8" id="KW-0813">Transport</keyword>
<dbReference type="OrthoDB" id="5382262at2"/>
<reference evidence="10" key="1">
    <citation type="submission" date="2018-09" db="EMBL/GenBank/DDBJ databases">
        <authorList>
            <person name="Livingstone P.G."/>
            <person name="Whitworth D.E."/>
        </authorList>
    </citation>
    <scope>NUCLEOTIDE SEQUENCE [LARGE SCALE GENOMIC DNA]</scope>
    <source>
        <strain evidence="10">CA054A</strain>
    </source>
</reference>
<evidence type="ECO:0000256" key="2">
    <source>
        <dbReference type="ARBA" id="ARBA00022448"/>
    </source>
</evidence>
<dbReference type="RefSeq" id="WP_120540997.1">
    <property type="nucleotide sequence ID" value="NZ_RAVZ01000073.1"/>
</dbReference>
<dbReference type="GO" id="GO:0008320">
    <property type="term" value="F:protein transmembrane transporter activity"/>
    <property type="evidence" value="ECO:0007669"/>
    <property type="project" value="UniProtKB-UniRule"/>
</dbReference>
<protein>
    <recommendedName>
        <fullName evidence="8">Protein translocase subunit SecE</fullName>
    </recommendedName>
</protein>
<feature type="transmembrane region" description="Helical" evidence="8">
    <location>
        <begin position="21"/>
        <end position="41"/>
    </location>
</feature>
<dbReference type="HAMAP" id="MF_00422">
    <property type="entry name" value="SecE"/>
    <property type="match status" value="1"/>
</dbReference>
<dbReference type="EMBL" id="RAVZ01000073">
    <property type="protein sequence ID" value="RKG89042.1"/>
    <property type="molecule type" value="Genomic_DNA"/>
</dbReference>
<accession>A0A3A8J057</accession>
<dbReference type="InterPro" id="IPR005807">
    <property type="entry name" value="SecE_bac"/>
</dbReference>